<evidence type="ECO:0000256" key="1">
    <source>
        <dbReference type="ARBA" id="ARBA00023172"/>
    </source>
</evidence>
<dbReference type="InterPro" id="IPR002104">
    <property type="entry name" value="Integrase_catalytic"/>
</dbReference>
<reference evidence="3 4" key="1">
    <citation type="submission" date="2020-08" db="EMBL/GenBank/DDBJ databases">
        <title>Genomic Encyclopedia of Type Strains, Phase IV (KMG-IV): sequencing the most valuable type-strain genomes for metagenomic binning, comparative biology and taxonomic classification.</title>
        <authorList>
            <person name="Goeker M."/>
        </authorList>
    </citation>
    <scope>NUCLEOTIDE SEQUENCE [LARGE SCALE GENOMIC DNA]</scope>
    <source>
        <strain evidence="3 4">DSM 5391</strain>
    </source>
</reference>
<keyword evidence="1" id="KW-0233">DNA recombination</keyword>
<dbReference type="Proteomes" id="UP000531594">
    <property type="component" value="Unassembled WGS sequence"/>
</dbReference>
<evidence type="ECO:0000259" key="2">
    <source>
        <dbReference type="PROSITE" id="PS51898"/>
    </source>
</evidence>
<gene>
    <name evidence="3" type="ORF">HNR53_003489</name>
</gene>
<dbReference type="InterPro" id="IPR013762">
    <property type="entry name" value="Integrase-like_cat_sf"/>
</dbReference>
<feature type="domain" description="Tyr recombinase" evidence="2">
    <location>
        <begin position="6"/>
        <end position="149"/>
    </location>
</feature>
<dbReference type="Gene3D" id="1.10.443.10">
    <property type="entry name" value="Intergrase catalytic core"/>
    <property type="match status" value="1"/>
</dbReference>
<dbReference type="InterPro" id="IPR011010">
    <property type="entry name" value="DNA_brk_join_enz"/>
</dbReference>
<name>A0A7X0HWC1_9BACI</name>
<dbReference type="RefSeq" id="WP_246439631.1">
    <property type="nucleotide sequence ID" value="NZ_JACHGK010000013.1"/>
</dbReference>
<evidence type="ECO:0000313" key="3">
    <source>
        <dbReference type="EMBL" id="MBB6446825.1"/>
    </source>
</evidence>
<proteinExistence type="predicted"/>
<keyword evidence="4" id="KW-1185">Reference proteome</keyword>
<comment type="caution">
    <text evidence="3">The sequence shown here is derived from an EMBL/GenBank/DDBJ whole genome shotgun (WGS) entry which is preliminary data.</text>
</comment>
<dbReference type="AlphaFoldDB" id="A0A7X0HWC1"/>
<dbReference type="Pfam" id="PF00589">
    <property type="entry name" value="Phage_integrase"/>
    <property type="match status" value="1"/>
</dbReference>
<organism evidence="3 4">
    <name type="scientific">Bacillus benzoevorans</name>
    <dbReference type="NCBI Taxonomy" id="1456"/>
    <lineage>
        <taxon>Bacteria</taxon>
        <taxon>Bacillati</taxon>
        <taxon>Bacillota</taxon>
        <taxon>Bacilli</taxon>
        <taxon>Bacillales</taxon>
        <taxon>Bacillaceae</taxon>
        <taxon>Bacillus</taxon>
    </lineage>
</organism>
<dbReference type="GO" id="GO:0015074">
    <property type="term" value="P:DNA integration"/>
    <property type="evidence" value="ECO:0007669"/>
    <property type="project" value="InterPro"/>
</dbReference>
<evidence type="ECO:0000313" key="4">
    <source>
        <dbReference type="Proteomes" id="UP000531594"/>
    </source>
</evidence>
<dbReference type="GO" id="GO:0003677">
    <property type="term" value="F:DNA binding"/>
    <property type="evidence" value="ECO:0007669"/>
    <property type="project" value="InterPro"/>
</dbReference>
<accession>A0A7X0HWC1</accession>
<protein>
    <submittedName>
        <fullName evidence="3">Site-specific recombinase XerD</fullName>
    </submittedName>
</protein>
<sequence length="149" mass="17230">MKRTLNFPIIPPKESVLSLIHQTDNLKHKTILMLIYGSGLRVSEVAKLKISDICSKTMRVRVHHAKHNTNRYTILPQEALVIMRQYFKKEFALTGYQLSDWLFPGNDFIRSCICSGCKAVFKRAFFTYDTPSKAYILCVHKKSDYAKNV</sequence>
<dbReference type="EMBL" id="JACHGK010000013">
    <property type="protein sequence ID" value="MBB6446825.1"/>
    <property type="molecule type" value="Genomic_DNA"/>
</dbReference>
<dbReference type="GO" id="GO:0006310">
    <property type="term" value="P:DNA recombination"/>
    <property type="evidence" value="ECO:0007669"/>
    <property type="project" value="UniProtKB-KW"/>
</dbReference>
<dbReference type="PROSITE" id="PS51898">
    <property type="entry name" value="TYR_RECOMBINASE"/>
    <property type="match status" value="1"/>
</dbReference>
<dbReference type="SUPFAM" id="SSF56349">
    <property type="entry name" value="DNA breaking-rejoining enzymes"/>
    <property type="match status" value="1"/>
</dbReference>